<evidence type="ECO:0000256" key="1">
    <source>
        <dbReference type="SAM" id="MobiDB-lite"/>
    </source>
</evidence>
<proteinExistence type="predicted"/>
<comment type="caution">
    <text evidence="2">The sequence shown here is derived from an EMBL/GenBank/DDBJ whole genome shotgun (WGS) entry which is preliminary data.</text>
</comment>
<dbReference type="AlphaFoldDB" id="A0A0F9GI66"/>
<protein>
    <submittedName>
        <fullName evidence="2">Uncharacterized protein</fullName>
    </submittedName>
</protein>
<accession>A0A0F9GI66</accession>
<gene>
    <name evidence="2" type="ORF">LCGC14_2118070</name>
</gene>
<reference evidence="2" key="1">
    <citation type="journal article" date="2015" name="Nature">
        <title>Complex archaea that bridge the gap between prokaryotes and eukaryotes.</title>
        <authorList>
            <person name="Spang A."/>
            <person name="Saw J.H."/>
            <person name="Jorgensen S.L."/>
            <person name="Zaremba-Niedzwiedzka K."/>
            <person name="Martijn J."/>
            <person name="Lind A.E."/>
            <person name="van Eijk R."/>
            <person name="Schleper C."/>
            <person name="Guy L."/>
            <person name="Ettema T.J."/>
        </authorList>
    </citation>
    <scope>NUCLEOTIDE SEQUENCE</scope>
</reference>
<sequence length="330" mass="36941">MSKSRKNDLLLIQKDLANFNKTELNTLANFYSISTQLNKETLRKEIAKVNLQQWTKKQKARMPPIWPLPEDGPSQKSNEDLNKQALNTARQDCMQRLDKFKQDVVIIRDKHTKLFDALEKALQAEPTAFSQLLLKTCHNEVEEIATCISQALIHTEQTAEDIEQFLSELAPSEELVEKISLPSPPPSPQPTTKKLRGPSPLLEPRALFPTTGIFAEEEVELTPTPTEEEIELIPTPTEEEVELTPTPRLPELVQPVSVPAVLGKGAVQFVSTEKEIDDSPVPWFGPPSECESDEDCQEKQAAGSLSDLHPNQKVICVTKRDGSPDCDYQA</sequence>
<organism evidence="2">
    <name type="scientific">marine sediment metagenome</name>
    <dbReference type="NCBI Taxonomy" id="412755"/>
    <lineage>
        <taxon>unclassified sequences</taxon>
        <taxon>metagenomes</taxon>
        <taxon>ecological metagenomes</taxon>
    </lineage>
</organism>
<feature type="region of interest" description="Disordered" evidence="1">
    <location>
        <begin position="176"/>
        <end position="200"/>
    </location>
</feature>
<evidence type="ECO:0000313" key="2">
    <source>
        <dbReference type="EMBL" id="KKL69125.1"/>
    </source>
</evidence>
<name>A0A0F9GI66_9ZZZZ</name>
<dbReference type="EMBL" id="LAZR01026313">
    <property type="protein sequence ID" value="KKL69125.1"/>
    <property type="molecule type" value="Genomic_DNA"/>
</dbReference>
<feature type="region of interest" description="Disordered" evidence="1">
    <location>
        <begin position="273"/>
        <end position="307"/>
    </location>
</feature>